<dbReference type="PANTHER" id="PTHR43795:SF32">
    <property type="entry name" value="AMINOTRANSFERASE GLII-RELATED"/>
    <property type="match status" value="1"/>
</dbReference>
<dbReference type="SUPFAM" id="SSF53383">
    <property type="entry name" value="PLP-dependent transferases"/>
    <property type="match status" value="1"/>
</dbReference>
<keyword evidence="4 7" id="KW-0808">Transferase</keyword>
<gene>
    <name evidence="7" type="ORF">X797_007865</name>
</gene>
<comment type="similarity">
    <text evidence="2">Belongs to the class-I pyridoxal-phosphate-dependent aminotransferase family.</text>
</comment>
<dbReference type="InterPro" id="IPR050478">
    <property type="entry name" value="Ethylene_sulfur-biosynth"/>
</dbReference>
<comment type="caution">
    <text evidence="7">The sequence shown here is derived from an EMBL/GenBank/DDBJ whole genome shotgun (WGS) entry which is preliminary data.</text>
</comment>
<evidence type="ECO:0000256" key="4">
    <source>
        <dbReference type="ARBA" id="ARBA00022679"/>
    </source>
</evidence>
<dbReference type="GO" id="GO:0006520">
    <property type="term" value="P:amino acid metabolic process"/>
    <property type="evidence" value="ECO:0007669"/>
    <property type="project" value="TreeGrafter"/>
</dbReference>
<comment type="cofactor">
    <cofactor evidence="1">
        <name>pyridoxal 5'-phosphate</name>
        <dbReference type="ChEBI" id="CHEBI:597326"/>
    </cofactor>
</comment>
<evidence type="ECO:0000256" key="2">
    <source>
        <dbReference type="ARBA" id="ARBA00007441"/>
    </source>
</evidence>
<protein>
    <submittedName>
        <fullName evidence="7">Aminotransferase class I/II domain protein</fullName>
    </submittedName>
</protein>
<dbReference type="EMBL" id="JELW01000021">
    <property type="protein sequence ID" value="EXU99142.1"/>
    <property type="molecule type" value="Genomic_DNA"/>
</dbReference>
<evidence type="ECO:0000256" key="1">
    <source>
        <dbReference type="ARBA" id="ARBA00001933"/>
    </source>
</evidence>
<dbReference type="Pfam" id="PF00155">
    <property type="entry name" value="Aminotran_1_2"/>
    <property type="match status" value="1"/>
</dbReference>
<reference evidence="7 8" key="1">
    <citation type="submission" date="2014-02" db="EMBL/GenBank/DDBJ databases">
        <title>The genome sequence of the entomopathogenic fungus Metarhizium robertsii ARSEF 2575.</title>
        <authorList>
            <person name="Giuliano Garisto Donzelli B."/>
            <person name="Roe B.A."/>
            <person name="Macmil S.L."/>
            <person name="Krasnoff S.B."/>
            <person name="Gibson D.M."/>
        </authorList>
    </citation>
    <scope>NUCLEOTIDE SEQUENCE [LARGE SCALE GENOMIC DNA]</scope>
    <source>
        <strain evidence="7 8">ARSEF 2575</strain>
    </source>
</reference>
<dbReference type="Gene3D" id="3.90.1150.10">
    <property type="entry name" value="Aspartate Aminotransferase, domain 1"/>
    <property type="match status" value="1"/>
</dbReference>
<sequence>MLSKRSLKRNQVLIPKLLDNHGALLYGDTTVIDLSTAENQLLMKGLLSEFDNTFKAFTWSNKDLAYSEGVGGCSQVRGLIADLVNAHFNPRLKVDKSHLVLGAGGCFALNALVGEICDPGDGILIAAPYWPGLDLSISVHNDAVPVIVQIPFDEFFGVQSIKYYEAALAASAIPVKGVIICNPHNPLGRNYPQETLQATLNFCSENNIHLISDEVYALSQHTQSTQDNLTAGFVSALSLDTTHARGLVHVLYSLSKDFGCNGVRLGAFISQDNRDIIMSGALSTHCQTSTMATIVAQKVILSPKNIEYVNTHGRELLESAYSLVATFMQKHGIEFIPAESGMYIFARLCPSPSMEEEKVFRSILKKNALVISAGTDYHLETPGWFRICYACEREKLESGLDRIAICVNEFRQTHVEESTRE</sequence>
<dbReference type="CDD" id="cd00609">
    <property type="entry name" value="AAT_like"/>
    <property type="match status" value="1"/>
</dbReference>
<dbReference type="Gene3D" id="3.40.640.10">
    <property type="entry name" value="Type I PLP-dependent aspartate aminotransferase-like (Major domain)"/>
    <property type="match status" value="1"/>
</dbReference>
<dbReference type="GO" id="GO:0008483">
    <property type="term" value="F:transaminase activity"/>
    <property type="evidence" value="ECO:0007669"/>
    <property type="project" value="UniProtKB-KW"/>
</dbReference>
<dbReference type="AlphaFoldDB" id="A0A0A1UT65"/>
<feature type="domain" description="Aminotransferase class I/classII large" evidence="6">
    <location>
        <begin position="60"/>
        <end position="403"/>
    </location>
</feature>
<dbReference type="PANTHER" id="PTHR43795">
    <property type="entry name" value="BIFUNCTIONAL ASPARTATE AMINOTRANSFERASE AND GLUTAMATE/ASPARTATE-PREPHENATE AMINOTRANSFERASE-RELATED"/>
    <property type="match status" value="1"/>
</dbReference>
<dbReference type="InterPro" id="IPR015422">
    <property type="entry name" value="PyrdxlP-dep_Trfase_small"/>
</dbReference>
<name>A0A0A1UT65_9HYPO</name>
<organism evidence="7 8">
    <name type="scientific">Metarhizium robertsii</name>
    <dbReference type="NCBI Taxonomy" id="568076"/>
    <lineage>
        <taxon>Eukaryota</taxon>
        <taxon>Fungi</taxon>
        <taxon>Dikarya</taxon>
        <taxon>Ascomycota</taxon>
        <taxon>Pezizomycotina</taxon>
        <taxon>Sordariomycetes</taxon>
        <taxon>Hypocreomycetidae</taxon>
        <taxon>Hypocreales</taxon>
        <taxon>Clavicipitaceae</taxon>
        <taxon>Metarhizium</taxon>
    </lineage>
</organism>
<dbReference type="GO" id="GO:0030170">
    <property type="term" value="F:pyridoxal phosphate binding"/>
    <property type="evidence" value="ECO:0007669"/>
    <property type="project" value="InterPro"/>
</dbReference>
<dbReference type="InterPro" id="IPR015424">
    <property type="entry name" value="PyrdxlP-dep_Trfase"/>
</dbReference>
<proteinExistence type="inferred from homology"/>
<dbReference type="eggNOG" id="KOG0256">
    <property type="taxonomic scope" value="Eukaryota"/>
</dbReference>
<dbReference type="InterPro" id="IPR004839">
    <property type="entry name" value="Aminotransferase_I/II_large"/>
</dbReference>
<accession>A0A0A1UT65</accession>
<dbReference type="OrthoDB" id="7042322at2759"/>
<evidence type="ECO:0000313" key="8">
    <source>
        <dbReference type="Proteomes" id="UP000030151"/>
    </source>
</evidence>
<keyword evidence="3 7" id="KW-0032">Aminotransferase</keyword>
<dbReference type="Proteomes" id="UP000030151">
    <property type="component" value="Unassembled WGS sequence"/>
</dbReference>
<evidence type="ECO:0000259" key="6">
    <source>
        <dbReference type="Pfam" id="PF00155"/>
    </source>
</evidence>
<evidence type="ECO:0000313" key="7">
    <source>
        <dbReference type="EMBL" id="EXU99142.1"/>
    </source>
</evidence>
<evidence type="ECO:0000256" key="3">
    <source>
        <dbReference type="ARBA" id="ARBA00022576"/>
    </source>
</evidence>
<keyword evidence="5" id="KW-0663">Pyridoxal phosphate</keyword>
<dbReference type="PRINTS" id="PR00753">
    <property type="entry name" value="ACCSYNTHASE"/>
</dbReference>
<evidence type="ECO:0000256" key="5">
    <source>
        <dbReference type="ARBA" id="ARBA00022898"/>
    </source>
</evidence>
<dbReference type="InterPro" id="IPR015421">
    <property type="entry name" value="PyrdxlP-dep_Trfase_major"/>
</dbReference>
<dbReference type="HOGENOM" id="CLU_017584_1_2_1"/>